<dbReference type="PANTHER" id="PTHR31313:SF81">
    <property type="entry name" value="TY1 ENHANCER ACTIVATOR"/>
    <property type="match status" value="1"/>
</dbReference>
<dbReference type="GO" id="GO:0000981">
    <property type="term" value="F:DNA-binding transcription factor activity, RNA polymerase II-specific"/>
    <property type="evidence" value="ECO:0007669"/>
    <property type="project" value="InterPro"/>
</dbReference>
<dbReference type="CDD" id="cd12148">
    <property type="entry name" value="fungal_TF_MHR"/>
    <property type="match status" value="1"/>
</dbReference>
<dbReference type="AlphaFoldDB" id="A0A517L146"/>
<reference evidence="10 11" key="1">
    <citation type="submission" date="2019-07" db="EMBL/GenBank/DDBJ databases">
        <title>Finished genome of Venturia effusa.</title>
        <authorList>
            <person name="Young C.A."/>
            <person name="Cox M.P."/>
            <person name="Ganley A.R.D."/>
            <person name="David W.J."/>
        </authorList>
    </citation>
    <scope>NUCLEOTIDE SEQUENCE [LARGE SCALE GENOMIC DNA]</scope>
    <source>
        <strain evidence="11">albino</strain>
    </source>
</reference>
<dbReference type="Proteomes" id="UP000316270">
    <property type="component" value="Chromosome 3"/>
</dbReference>
<keyword evidence="5" id="KW-0238">DNA-binding</keyword>
<dbReference type="SMART" id="SM00066">
    <property type="entry name" value="GAL4"/>
    <property type="match status" value="1"/>
</dbReference>
<proteinExistence type="predicted"/>
<keyword evidence="3" id="KW-0862">Zinc</keyword>
<dbReference type="PROSITE" id="PS50048">
    <property type="entry name" value="ZN2_CY6_FUNGAL_2"/>
    <property type="match status" value="1"/>
</dbReference>
<dbReference type="EMBL" id="CP042187">
    <property type="protein sequence ID" value="QDS69355.1"/>
    <property type="molecule type" value="Genomic_DNA"/>
</dbReference>
<feature type="region of interest" description="Disordered" evidence="8">
    <location>
        <begin position="222"/>
        <end position="255"/>
    </location>
</feature>
<name>A0A517L146_9PEZI</name>
<sequence length="763" mass="85430">MGTSQVADVPGTSVYDDAWAEVDLRRSPFRDMPNDHFTHLGTFVVMSSFRSIRPSSSSHNLNHPDENNPLSPSIQSEASNSSFQQSNSVADTSVSVGKGRKRKAPVSVSQNACTNCKRARAKCDGSEGAACTRCISRNIADQCTYELHLKTAKEELIRKIRNLELANQELLNSIKEKDQWIENVVNLVVHKGNGGEDPELVKPSGQTYQDLLRALQHPPLDRGVAHRHDSGSSVDSVHYGSDVNMDSDDEGSSRWTSVTTDESRIHHLMALYFSWVHPVHMLFSERHFMGSYRNKNRIYCTNSLINAICALGCCYEEDEQGNNGASKRLGERFAQQVLSETKNETKMTPVSAVTYAILFLVQLSAGKGASAVSHLRLAVESLRKIPVGNWSEEAFEITSFGIHTLNTAWSAFTYQTPAAPISPHSTVFTKVSHNKSDAYWKSYRFPRDSGKEPIAGHAIETAKEFTQLSQVIFQTIRLWCGSKGKVSAQTVLRLYRQYTNWKAALPDHLAKLDFTSDTAPQALPHAFSLHIQYYVAICQLFVPLLECKGFSPAAMDHIRTVCVSSAQQGLELCQRYRHLFSNRYQPPMQAFCLLHLSDLILRQSKQGVEATILFCFEMLSESLPGFPMVGTLQAMFCESVLSCGYNLPANVEKLMGGRTWQSYSREDKLECCERLTYAQPVDILVERLDPDITKSFEDEWHEHIENHGGNREEPDDMSIFDDDEPETTASKGSSAKSSTSSRRHGKRNSGDQRAMDLRLMMNP</sequence>
<keyword evidence="11" id="KW-1185">Reference proteome</keyword>
<evidence type="ECO:0000256" key="4">
    <source>
        <dbReference type="ARBA" id="ARBA00023015"/>
    </source>
</evidence>
<feature type="region of interest" description="Disordered" evidence="8">
    <location>
        <begin position="704"/>
        <end position="763"/>
    </location>
</feature>
<organism evidence="10 11">
    <name type="scientific">Venturia effusa</name>
    <dbReference type="NCBI Taxonomy" id="50376"/>
    <lineage>
        <taxon>Eukaryota</taxon>
        <taxon>Fungi</taxon>
        <taxon>Dikarya</taxon>
        <taxon>Ascomycota</taxon>
        <taxon>Pezizomycotina</taxon>
        <taxon>Dothideomycetes</taxon>
        <taxon>Pleosporomycetidae</taxon>
        <taxon>Venturiales</taxon>
        <taxon>Venturiaceae</taxon>
        <taxon>Venturia</taxon>
    </lineage>
</organism>
<evidence type="ECO:0000313" key="10">
    <source>
        <dbReference type="EMBL" id="QDS69355.1"/>
    </source>
</evidence>
<comment type="subcellular location">
    <subcellularLocation>
        <location evidence="1">Nucleus</location>
    </subcellularLocation>
</comment>
<dbReference type="Gene3D" id="4.10.240.10">
    <property type="entry name" value="Zn(2)-C6 fungal-type DNA-binding domain"/>
    <property type="match status" value="1"/>
</dbReference>
<keyword evidence="4" id="KW-0805">Transcription regulation</keyword>
<feature type="region of interest" description="Disordered" evidence="8">
    <location>
        <begin position="54"/>
        <end position="104"/>
    </location>
</feature>
<dbReference type="GO" id="GO:0005634">
    <property type="term" value="C:nucleus"/>
    <property type="evidence" value="ECO:0007669"/>
    <property type="project" value="UniProtKB-SubCell"/>
</dbReference>
<keyword evidence="2" id="KW-0479">Metal-binding</keyword>
<keyword evidence="6" id="KW-0804">Transcription</keyword>
<evidence type="ECO:0000256" key="1">
    <source>
        <dbReference type="ARBA" id="ARBA00004123"/>
    </source>
</evidence>
<dbReference type="Pfam" id="PF00172">
    <property type="entry name" value="Zn_clus"/>
    <property type="match status" value="1"/>
</dbReference>
<dbReference type="InterPro" id="IPR036864">
    <property type="entry name" value="Zn2-C6_fun-type_DNA-bd_sf"/>
</dbReference>
<dbReference type="GO" id="GO:0003677">
    <property type="term" value="F:DNA binding"/>
    <property type="evidence" value="ECO:0007669"/>
    <property type="project" value="UniProtKB-KW"/>
</dbReference>
<dbReference type="STRING" id="50376.A0A517L146"/>
<gene>
    <name evidence="10" type="ORF">FKW77_004084</name>
</gene>
<evidence type="ECO:0000256" key="5">
    <source>
        <dbReference type="ARBA" id="ARBA00023125"/>
    </source>
</evidence>
<accession>A0A517L146</accession>
<evidence type="ECO:0000256" key="3">
    <source>
        <dbReference type="ARBA" id="ARBA00022833"/>
    </source>
</evidence>
<keyword evidence="7" id="KW-0539">Nucleus</keyword>
<dbReference type="CDD" id="cd00067">
    <property type="entry name" value="GAL4"/>
    <property type="match status" value="1"/>
</dbReference>
<feature type="compositionally biased region" description="Acidic residues" evidence="8">
    <location>
        <begin position="713"/>
        <end position="726"/>
    </location>
</feature>
<dbReference type="GO" id="GO:0006351">
    <property type="term" value="P:DNA-templated transcription"/>
    <property type="evidence" value="ECO:0007669"/>
    <property type="project" value="InterPro"/>
</dbReference>
<evidence type="ECO:0000313" key="11">
    <source>
        <dbReference type="Proteomes" id="UP000316270"/>
    </source>
</evidence>
<dbReference type="InterPro" id="IPR001138">
    <property type="entry name" value="Zn2Cys6_DnaBD"/>
</dbReference>
<protein>
    <recommendedName>
        <fullName evidence="9">Zn(2)-C6 fungal-type domain-containing protein</fullName>
    </recommendedName>
</protein>
<feature type="domain" description="Zn(2)-C6 fungal-type" evidence="9">
    <location>
        <begin position="112"/>
        <end position="145"/>
    </location>
</feature>
<evidence type="ECO:0000256" key="6">
    <source>
        <dbReference type="ARBA" id="ARBA00023163"/>
    </source>
</evidence>
<dbReference type="OrthoDB" id="2162761at2759"/>
<dbReference type="SUPFAM" id="SSF57701">
    <property type="entry name" value="Zn2/Cys6 DNA-binding domain"/>
    <property type="match status" value="1"/>
</dbReference>
<evidence type="ECO:0000256" key="2">
    <source>
        <dbReference type="ARBA" id="ARBA00022723"/>
    </source>
</evidence>
<evidence type="ECO:0000256" key="7">
    <source>
        <dbReference type="ARBA" id="ARBA00023242"/>
    </source>
</evidence>
<dbReference type="PROSITE" id="PS00463">
    <property type="entry name" value="ZN2_CY6_FUNGAL_1"/>
    <property type="match status" value="1"/>
</dbReference>
<dbReference type="GO" id="GO:0008270">
    <property type="term" value="F:zinc ion binding"/>
    <property type="evidence" value="ECO:0007669"/>
    <property type="project" value="InterPro"/>
</dbReference>
<evidence type="ECO:0000259" key="9">
    <source>
        <dbReference type="PROSITE" id="PS50048"/>
    </source>
</evidence>
<dbReference type="PANTHER" id="PTHR31313">
    <property type="entry name" value="TY1 ENHANCER ACTIVATOR"/>
    <property type="match status" value="1"/>
</dbReference>
<evidence type="ECO:0000256" key="8">
    <source>
        <dbReference type="SAM" id="MobiDB-lite"/>
    </source>
</evidence>
<feature type="compositionally biased region" description="Polar residues" evidence="8">
    <location>
        <begin position="68"/>
        <end position="95"/>
    </location>
</feature>
<dbReference type="InterPro" id="IPR051615">
    <property type="entry name" value="Transcr_Regulatory_Elem"/>
</dbReference>
<feature type="compositionally biased region" description="Low complexity" evidence="8">
    <location>
        <begin position="727"/>
        <end position="740"/>
    </location>
</feature>
<dbReference type="Pfam" id="PF04082">
    <property type="entry name" value="Fungal_trans"/>
    <property type="match status" value="1"/>
</dbReference>
<dbReference type="InterPro" id="IPR007219">
    <property type="entry name" value="XnlR_reg_dom"/>
</dbReference>